<dbReference type="GO" id="GO:0031902">
    <property type="term" value="C:late endosome membrane"/>
    <property type="evidence" value="ECO:0007669"/>
    <property type="project" value="TreeGrafter"/>
</dbReference>
<evidence type="ECO:0000313" key="3">
    <source>
        <dbReference type="Proteomes" id="UP001224775"/>
    </source>
</evidence>
<sequence>MGHSTLRFSTIQERIHKRRKSSCTSAAVACVPVDIDALAAGEMLKAQDKEDYCLLKHYFPGVCEGRYLEIGAGDGITFSNSWVFYNSDLGWSGVNVELNPDSYEQLVRNRHDDIANIQAAVCSVTQPVHYAHDVTSTHVGGIWEFTTENYRETFWPGITLFNTIEIMCTPIQSILDQTLGKNAKHYFDFATIDIEGAELNSLLGIDWSRTKFGILIVEKNESDEINQQMHDLLRVKGYTLMENDEDECGIRNWYYENDNFEQIYSRIRAPMSQSWM</sequence>
<dbReference type="PANTHER" id="PTHR34009">
    <property type="entry name" value="PROTEIN STAR"/>
    <property type="match status" value="1"/>
</dbReference>
<dbReference type="Proteomes" id="UP001224775">
    <property type="component" value="Unassembled WGS sequence"/>
</dbReference>
<proteinExistence type="predicted"/>
<dbReference type="EC" id="2.1.1.-" evidence="2"/>
<organism evidence="2 3">
    <name type="scientific">Skeletonema marinoi</name>
    <dbReference type="NCBI Taxonomy" id="267567"/>
    <lineage>
        <taxon>Eukaryota</taxon>
        <taxon>Sar</taxon>
        <taxon>Stramenopiles</taxon>
        <taxon>Ochrophyta</taxon>
        <taxon>Bacillariophyta</taxon>
        <taxon>Coscinodiscophyceae</taxon>
        <taxon>Thalassiosirophycidae</taxon>
        <taxon>Thalassiosirales</taxon>
        <taxon>Skeletonemataceae</taxon>
        <taxon>Skeletonema</taxon>
        <taxon>Skeletonema marinoi-dohrnii complex</taxon>
    </lineage>
</organism>
<comment type="caution">
    <text evidence="2">The sequence shown here is derived from an EMBL/GenBank/DDBJ whole genome shotgun (WGS) entry which is preliminary data.</text>
</comment>
<dbReference type="AlphaFoldDB" id="A0AAD9D6H4"/>
<dbReference type="EMBL" id="JATAAI010000037">
    <property type="protein sequence ID" value="KAK1734700.1"/>
    <property type="molecule type" value="Genomic_DNA"/>
</dbReference>
<dbReference type="GO" id="GO:0032259">
    <property type="term" value="P:methylation"/>
    <property type="evidence" value="ECO:0007669"/>
    <property type="project" value="UniProtKB-KW"/>
</dbReference>
<dbReference type="GO" id="GO:0016197">
    <property type="term" value="P:endosomal transport"/>
    <property type="evidence" value="ECO:0007669"/>
    <property type="project" value="TreeGrafter"/>
</dbReference>
<keyword evidence="2" id="KW-0808">Transferase</keyword>
<dbReference type="GO" id="GO:0005794">
    <property type="term" value="C:Golgi apparatus"/>
    <property type="evidence" value="ECO:0007669"/>
    <property type="project" value="TreeGrafter"/>
</dbReference>
<name>A0AAD9D6H4_9STRA</name>
<dbReference type="GO" id="GO:0005789">
    <property type="term" value="C:endoplasmic reticulum membrane"/>
    <property type="evidence" value="ECO:0007669"/>
    <property type="project" value="TreeGrafter"/>
</dbReference>
<gene>
    <name evidence="2" type="ORF">QTG54_014573</name>
</gene>
<dbReference type="GO" id="GO:0008168">
    <property type="term" value="F:methyltransferase activity"/>
    <property type="evidence" value="ECO:0007669"/>
    <property type="project" value="UniProtKB-KW"/>
</dbReference>
<dbReference type="InterPro" id="IPR053202">
    <property type="entry name" value="EGF_Rcpt_Signaling_Reg"/>
</dbReference>
<dbReference type="InterPro" id="IPR029063">
    <property type="entry name" value="SAM-dependent_MTases_sf"/>
</dbReference>
<dbReference type="Gene3D" id="3.40.50.150">
    <property type="entry name" value="Vaccinia Virus protein VP39"/>
    <property type="match status" value="1"/>
</dbReference>
<dbReference type="SUPFAM" id="SSF53335">
    <property type="entry name" value="S-adenosyl-L-methionine-dependent methyltransferases"/>
    <property type="match status" value="1"/>
</dbReference>
<feature type="domain" description="Methyltransferase FkbM" evidence="1">
    <location>
        <begin position="69"/>
        <end position="239"/>
    </location>
</feature>
<dbReference type="GO" id="GO:0005886">
    <property type="term" value="C:plasma membrane"/>
    <property type="evidence" value="ECO:0007669"/>
    <property type="project" value="TreeGrafter"/>
</dbReference>
<dbReference type="Pfam" id="PF05050">
    <property type="entry name" value="Methyltransf_21"/>
    <property type="match status" value="1"/>
</dbReference>
<accession>A0AAD9D6H4</accession>
<protein>
    <submittedName>
        <fullName evidence="2">FkbM family methyltransferase</fullName>
        <ecNumber evidence="2">2.1.1.-</ecNumber>
    </submittedName>
</protein>
<keyword evidence="3" id="KW-1185">Reference proteome</keyword>
<dbReference type="InterPro" id="IPR006342">
    <property type="entry name" value="FkbM_mtfrase"/>
</dbReference>
<evidence type="ECO:0000313" key="2">
    <source>
        <dbReference type="EMBL" id="KAK1734700.1"/>
    </source>
</evidence>
<evidence type="ECO:0000259" key="1">
    <source>
        <dbReference type="Pfam" id="PF05050"/>
    </source>
</evidence>
<dbReference type="PANTHER" id="PTHR34009:SF3">
    <property type="entry name" value="METHYLTRANSFERASE FKBM DOMAIN-CONTAINING PROTEIN"/>
    <property type="match status" value="1"/>
</dbReference>
<reference evidence="2" key="1">
    <citation type="submission" date="2023-06" db="EMBL/GenBank/DDBJ databases">
        <title>Survivors Of The Sea: Transcriptome response of Skeletonema marinoi to long-term dormancy.</title>
        <authorList>
            <person name="Pinder M.I.M."/>
            <person name="Kourtchenko O."/>
            <person name="Robertson E.K."/>
            <person name="Larsson T."/>
            <person name="Maumus F."/>
            <person name="Osuna-Cruz C.M."/>
            <person name="Vancaester E."/>
            <person name="Stenow R."/>
            <person name="Vandepoele K."/>
            <person name="Ploug H."/>
            <person name="Bruchert V."/>
            <person name="Godhe A."/>
            <person name="Topel M."/>
        </authorList>
    </citation>
    <scope>NUCLEOTIDE SEQUENCE</scope>
    <source>
        <strain evidence="2">R05AC</strain>
    </source>
</reference>
<dbReference type="GO" id="GO:0006888">
    <property type="term" value="P:endoplasmic reticulum to Golgi vesicle-mediated transport"/>
    <property type="evidence" value="ECO:0007669"/>
    <property type="project" value="TreeGrafter"/>
</dbReference>
<keyword evidence="2" id="KW-0489">Methyltransferase</keyword>